<evidence type="ECO:0000256" key="9">
    <source>
        <dbReference type="PIRSR" id="PIRSR000429-1"/>
    </source>
</evidence>
<evidence type="ECO:0000256" key="6">
    <source>
        <dbReference type="ARBA" id="ARBA00023098"/>
    </source>
</evidence>
<dbReference type="SUPFAM" id="SSF53901">
    <property type="entry name" value="Thiolase-like"/>
    <property type="match status" value="2"/>
</dbReference>
<keyword evidence="14" id="KW-1185">Reference proteome</keyword>
<dbReference type="InterPro" id="IPR050215">
    <property type="entry name" value="Thiolase-like_sf_Thiolase"/>
</dbReference>
<evidence type="ECO:0000256" key="1">
    <source>
        <dbReference type="ARBA" id="ARBA00004275"/>
    </source>
</evidence>
<dbReference type="InterPro" id="IPR020613">
    <property type="entry name" value="Thiolase_CS"/>
</dbReference>
<dbReference type="InterPro" id="IPR020617">
    <property type="entry name" value="Thiolase_C"/>
</dbReference>
<keyword evidence="5" id="KW-0809">Transit peptide</keyword>
<dbReference type="Pfam" id="PF02803">
    <property type="entry name" value="Thiolase_C"/>
    <property type="match status" value="1"/>
</dbReference>
<evidence type="ECO:0000256" key="7">
    <source>
        <dbReference type="ARBA" id="ARBA00023140"/>
    </source>
</evidence>
<feature type="domain" description="Thiolase N-terminal" evidence="11">
    <location>
        <begin position="5"/>
        <end position="269"/>
    </location>
</feature>
<dbReference type="AlphaFoldDB" id="A0A081N846"/>
<evidence type="ECO:0000256" key="3">
    <source>
        <dbReference type="ARBA" id="ARBA00022679"/>
    </source>
</evidence>
<keyword evidence="6" id="KW-0443">Lipid metabolism</keyword>
<dbReference type="FunFam" id="3.40.47.10:FF:000010">
    <property type="entry name" value="Acetyl-CoA acetyltransferase (Thiolase)"/>
    <property type="match status" value="1"/>
</dbReference>
<evidence type="ECO:0000259" key="12">
    <source>
        <dbReference type="Pfam" id="PF02803"/>
    </source>
</evidence>
<comment type="similarity">
    <text evidence="2 10">Belongs to the thiolase-like superfamily. Thiolase family.</text>
</comment>
<dbReference type="Proteomes" id="UP000028006">
    <property type="component" value="Unassembled WGS sequence"/>
</dbReference>
<dbReference type="Gene3D" id="3.40.47.10">
    <property type="match status" value="1"/>
</dbReference>
<feature type="active site" description="Acyl-thioester intermediate" evidence="9">
    <location>
        <position position="90"/>
    </location>
</feature>
<dbReference type="NCBIfam" id="TIGR01930">
    <property type="entry name" value="AcCoA-C-Actrans"/>
    <property type="match status" value="1"/>
</dbReference>
<evidence type="ECO:0000259" key="11">
    <source>
        <dbReference type="Pfam" id="PF00108"/>
    </source>
</evidence>
<feature type="domain" description="Thiolase C-terminal" evidence="12">
    <location>
        <begin position="278"/>
        <end position="398"/>
    </location>
</feature>
<keyword evidence="3 10" id="KW-0808">Transferase</keyword>
<evidence type="ECO:0000256" key="5">
    <source>
        <dbReference type="ARBA" id="ARBA00022946"/>
    </source>
</evidence>
<evidence type="ECO:0000256" key="2">
    <source>
        <dbReference type="ARBA" id="ARBA00010982"/>
    </source>
</evidence>
<gene>
    <name evidence="13" type="ORF">GZ77_09880</name>
</gene>
<protein>
    <submittedName>
        <fullName evidence="13">Acetyl-CoA acetyltransferase</fullName>
    </submittedName>
</protein>
<dbReference type="InterPro" id="IPR016039">
    <property type="entry name" value="Thiolase-like"/>
</dbReference>
<proteinExistence type="inferred from homology"/>
<sequence length="400" mass="42531">MKEAVIVSTARTGMGKSFRGSLNNTEAPAMGGHVVREAVKRAGIEPGEVDDVLIGAAAQQGTQAYNLGRLCAVAAGLPSTVSGMAMERQCSSGLMTIATAAKSIICDETDIAVAGGLESISLVQNKHKNSYRNVSQTVTDLDPTAYIPMIETAEIVAERYGISREAQDEYSLQSQLRIAKAQSSGLFDDEIVPFNTTKAVFNRETKETTYEDVTLTKDECNRPKTTLESLSALEPVWKDGQWIKQGRFITAGNASQLSDGASASVLMSSTQAEQKGLEPLGIYRGLSVAGCNADEMGIGPVYAIPKLLQRNGLKMDDIGLWELNEAFACQVIYCRDQLGIPNENLNVNGGAIAIGHPFGMSGARMVGHALLEGKRRGVKYVVVTLCIGGGMGAAGLFEVV</sequence>
<dbReference type="eggNOG" id="COG0183">
    <property type="taxonomic scope" value="Bacteria"/>
</dbReference>
<feature type="active site" description="Proton acceptor" evidence="9">
    <location>
        <position position="356"/>
    </location>
</feature>
<keyword evidence="8 10" id="KW-0012">Acyltransferase</keyword>
<dbReference type="EMBL" id="JOKG01000002">
    <property type="protein sequence ID" value="KEQ14619.1"/>
    <property type="molecule type" value="Genomic_DNA"/>
</dbReference>
<dbReference type="InterPro" id="IPR002155">
    <property type="entry name" value="Thiolase"/>
</dbReference>
<evidence type="ECO:0000313" key="14">
    <source>
        <dbReference type="Proteomes" id="UP000028006"/>
    </source>
</evidence>
<evidence type="ECO:0000256" key="4">
    <source>
        <dbReference type="ARBA" id="ARBA00022832"/>
    </source>
</evidence>
<keyword evidence="7" id="KW-0576">Peroxisome</keyword>
<feature type="active site" description="Proton acceptor" evidence="9">
    <location>
        <position position="386"/>
    </location>
</feature>
<comment type="caution">
    <text evidence="13">The sequence shown here is derived from an EMBL/GenBank/DDBJ whole genome shotgun (WGS) entry which is preliminary data.</text>
</comment>
<dbReference type="GO" id="GO:0006635">
    <property type="term" value="P:fatty acid beta-oxidation"/>
    <property type="evidence" value="ECO:0007669"/>
    <property type="project" value="TreeGrafter"/>
</dbReference>
<dbReference type="PIRSF" id="PIRSF000429">
    <property type="entry name" value="Ac-CoA_Ac_transf"/>
    <property type="match status" value="1"/>
</dbReference>
<evidence type="ECO:0000313" key="13">
    <source>
        <dbReference type="EMBL" id="KEQ14619.1"/>
    </source>
</evidence>
<dbReference type="PANTHER" id="PTHR43853">
    <property type="entry name" value="3-KETOACYL-COA THIOLASE, PEROXISOMAL"/>
    <property type="match status" value="1"/>
</dbReference>
<name>A0A081N846_9GAMM</name>
<dbReference type="PANTHER" id="PTHR43853:SF8">
    <property type="entry name" value="3-KETOACYL-COA THIOLASE, PEROXISOMAL"/>
    <property type="match status" value="1"/>
</dbReference>
<dbReference type="PROSITE" id="PS00737">
    <property type="entry name" value="THIOLASE_2"/>
    <property type="match status" value="1"/>
</dbReference>
<dbReference type="GO" id="GO:0010124">
    <property type="term" value="P:phenylacetate catabolic process"/>
    <property type="evidence" value="ECO:0007669"/>
    <property type="project" value="TreeGrafter"/>
</dbReference>
<dbReference type="Pfam" id="PF00108">
    <property type="entry name" value="Thiolase_N"/>
    <property type="match status" value="1"/>
</dbReference>
<evidence type="ECO:0000256" key="10">
    <source>
        <dbReference type="RuleBase" id="RU003557"/>
    </source>
</evidence>
<dbReference type="RefSeq" id="WP_034874572.1">
    <property type="nucleotide sequence ID" value="NZ_JOKG01000002.1"/>
</dbReference>
<dbReference type="GO" id="GO:0005737">
    <property type="term" value="C:cytoplasm"/>
    <property type="evidence" value="ECO:0007669"/>
    <property type="project" value="UniProtKB-ARBA"/>
</dbReference>
<dbReference type="InterPro" id="IPR020616">
    <property type="entry name" value="Thiolase_N"/>
</dbReference>
<organism evidence="13 14">
    <name type="scientific">Endozoicomonas montiporae</name>
    <dbReference type="NCBI Taxonomy" id="1027273"/>
    <lineage>
        <taxon>Bacteria</taxon>
        <taxon>Pseudomonadati</taxon>
        <taxon>Pseudomonadota</taxon>
        <taxon>Gammaproteobacteria</taxon>
        <taxon>Oceanospirillales</taxon>
        <taxon>Endozoicomonadaceae</taxon>
        <taxon>Endozoicomonas</taxon>
    </lineage>
</organism>
<comment type="subcellular location">
    <subcellularLocation>
        <location evidence="1">Peroxisome</location>
    </subcellularLocation>
</comment>
<reference evidence="13 14" key="1">
    <citation type="submission" date="2014-06" db="EMBL/GenBank/DDBJ databases">
        <title>Whole Genome Sequences of Three Symbiotic Endozoicomonas Bacteria.</title>
        <authorList>
            <person name="Neave M.J."/>
            <person name="Apprill A."/>
            <person name="Voolstra C.R."/>
        </authorList>
    </citation>
    <scope>NUCLEOTIDE SEQUENCE [LARGE SCALE GENOMIC DNA]</scope>
    <source>
        <strain evidence="13 14">LMG 24815</strain>
    </source>
</reference>
<dbReference type="CDD" id="cd00751">
    <property type="entry name" value="thiolase"/>
    <property type="match status" value="1"/>
</dbReference>
<evidence type="ECO:0000256" key="8">
    <source>
        <dbReference type="ARBA" id="ARBA00023315"/>
    </source>
</evidence>
<accession>A0A081N846</accession>
<keyword evidence="4" id="KW-0276">Fatty acid metabolism</keyword>
<dbReference type="GO" id="GO:0003988">
    <property type="term" value="F:acetyl-CoA C-acyltransferase activity"/>
    <property type="evidence" value="ECO:0007669"/>
    <property type="project" value="TreeGrafter"/>
</dbReference>